<organism evidence="2 3">
    <name type="scientific">Anaeromyxobacter diazotrophicus</name>
    <dbReference type="NCBI Taxonomy" id="2590199"/>
    <lineage>
        <taxon>Bacteria</taxon>
        <taxon>Pseudomonadati</taxon>
        <taxon>Myxococcota</taxon>
        <taxon>Myxococcia</taxon>
        <taxon>Myxococcales</taxon>
        <taxon>Cystobacterineae</taxon>
        <taxon>Anaeromyxobacteraceae</taxon>
        <taxon>Anaeromyxobacter</taxon>
    </lineage>
</organism>
<proteinExistence type="predicted"/>
<evidence type="ECO:0000313" key="2">
    <source>
        <dbReference type="EMBL" id="GEJ56675.1"/>
    </source>
</evidence>
<protein>
    <submittedName>
        <fullName evidence="2">Uncharacterized protein</fullName>
    </submittedName>
</protein>
<evidence type="ECO:0000256" key="1">
    <source>
        <dbReference type="SAM" id="Coils"/>
    </source>
</evidence>
<gene>
    <name evidence="2" type="ORF">AMYX_14160</name>
</gene>
<keyword evidence="3" id="KW-1185">Reference proteome</keyword>
<dbReference type="Proteomes" id="UP000503640">
    <property type="component" value="Unassembled WGS sequence"/>
</dbReference>
<accession>A0A7I9VJY1</accession>
<feature type="coiled-coil region" evidence="1">
    <location>
        <begin position="133"/>
        <end position="160"/>
    </location>
</feature>
<dbReference type="AlphaFoldDB" id="A0A7I9VJY1"/>
<evidence type="ECO:0000313" key="3">
    <source>
        <dbReference type="Proteomes" id="UP000503640"/>
    </source>
</evidence>
<keyword evidence="1" id="KW-0175">Coiled coil</keyword>
<sequence length="172" mass="20100">MEWPMAWMMGIQMKRPPAQDVPSKNDPYFWKRPPERLVCATCGKKTRARWASVLQGWYRGTDEKHYCGPKCLPKRAAAGKRRERPIYARMTAPEGTTADDLDRWAAWTRRALVEIMSKKDEYSDTAEPELGHSTRLREKAERLRRDAKRLQLEADRLEREADVIATPRESVR</sequence>
<name>A0A7I9VJY1_9BACT</name>
<reference evidence="3" key="1">
    <citation type="journal article" date="2020" name="Appl. Environ. Microbiol.">
        <title>Diazotrophic Anaeromyxobacter Isolates from Soils.</title>
        <authorList>
            <person name="Masuda Y."/>
            <person name="Yamanaka H."/>
            <person name="Xu Z.X."/>
            <person name="Shiratori Y."/>
            <person name="Aono T."/>
            <person name="Amachi S."/>
            <person name="Senoo K."/>
            <person name="Itoh H."/>
        </authorList>
    </citation>
    <scope>NUCLEOTIDE SEQUENCE [LARGE SCALE GENOMIC DNA]</scope>
    <source>
        <strain evidence="3">R267</strain>
    </source>
</reference>
<dbReference type="EMBL" id="BJTG01000003">
    <property type="protein sequence ID" value="GEJ56675.1"/>
    <property type="molecule type" value="Genomic_DNA"/>
</dbReference>
<comment type="caution">
    <text evidence="2">The sequence shown here is derived from an EMBL/GenBank/DDBJ whole genome shotgun (WGS) entry which is preliminary data.</text>
</comment>